<gene>
    <name evidence="3" type="ORF">MVAC_02394</name>
</gene>
<dbReference type="eggNOG" id="ENOG502Z854">
    <property type="taxonomic scope" value="Bacteria"/>
</dbReference>
<dbReference type="HOGENOM" id="CLU_073530_1_0_11"/>
<dbReference type="InterPro" id="IPR009597">
    <property type="entry name" value="DUF1206"/>
</dbReference>
<feature type="transmembrane region" description="Helical" evidence="1">
    <location>
        <begin position="70"/>
        <end position="92"/>
    </location>
</feature>
<accession>K0UZ68</accession>
<feature type="transmembrane region" description="Helical" evidence="1">
    <location>
        <begin position="113"/>
        <end position="133"/>
    </location>
</feature>
<proteinExistence type="predicted"/>
<feature type="domain" description="DUF1206" evidence="2">
    <location>
        <begin position="112"/>
        <end position="178"/>
    </location>
</feature>
<feature type="transmembrane region" description="Helical" evidence="1">
    <location>
        <begin position="196"/>
        <end position="220"/>
    </location>
</feature>
<name>K0UZ68_MYCVA</name>
<feature type="transmembrane region" description="Helical" evidence="1">
    <location>
        <begin position="240"/>
        <end position="261"/>
    </location>
</feature>
<sequence>MIDRASATTATEMVQNGTFERFARTGYIVSGLLHLTIGYLAIRIALGSGVGSADQSGALSAVAAQPGGIVALWTATLAFLTMALWRLVETAVGRSTDPKSQRAASEVLDRAKAFALAVVYFALAYSTFGFARGSGKSSGEQSAGISARLMQTGAGTVALIAAGIVIFAVGAYHVYKGASQSFVDDLSGKSSDLVRRLGAVGYVVKGLAIAGAGILVIVAVSRTDPHSATGIDGALKALGAQPYGAVMLIVAGLGIITYGLYSFAMARYTKM</sequence>
<keyword evidence="4" id="KW-1185">Reference proteome</keyword>
<feature type="transmembrane region" description="Helical" evidence="1">
    <location>
        <begin position="153"/>
        <end position="175"/>
    </location>
</feature>
<dbReference type="EMBL" id="ALQA01000003">
    <property type="protein sequence ID" value="EJZ12417.1"/>
    <property type="molecule type" value="Genomic_DNA"/>
</dbReference>
<feature type="transmembrane region" description="Helical" evidence="1">
    <location>
        <begin position="27"/>
        <end position="50"/>
    </location>
</feature>
<dbReference type="AlphaFoldDB" id="K0UZ68"/>
<keyword evidence="1" id="KW-0472">Membrane</keyword>
<dbReference type="Proteomes" id="UP000006072">
    <property type="component" value="Unassembled WGS sequence"/>
</dbReference>
<keyword evidence="1" id="KW-1133">Transmembrane helix</keyword>
<dbReference type="Pfam" id="PF06724">
    <property type="entry name" value="DUF1206"/>
    <property type="match status" value="3"/>
</dbReference>
<evidence type="ECO:0000256" key="1">
    <source>
        <dbReference type="SAM" id="Phobius"/>
    </source>
</evidence>
<dbReference type="PATRIC" id="fig|1194972.3.peg.486"/>
<feature type="domain" description="DUF1206" evidence="2">
    <location>
        <begin position="26"/>
        <end position="91"/>
    </location>
</feature>
<organism evidence="3 4">
    <name type="scientific">Mycolicibacterium vaccae ATCC 25954</name>
    <dbReference type="NCBI Taxonomy" id="1194972"/>
    <lineage>
        <taxon>Bacteria</taxon>
        <taxon>Bacillati</taxon>
        <taxon>Actinomycetota</taxon>
        <taxon>Actinomycetes</taxon>
        <taxon>Mycobacteriales</taxon>
        <taxon>Mycobacteriaceae</taxon>
        <taxon>Mycolicibacterium</taxon>
    </lineage>
</organism>
<feature type="domain" description="DUF1206" evidence="2">
    <location>
        <begin position="200"/>
        <end position="268"/>
    </location>
</feature>
<reference evidence="3 4" key="1">
    <citation type="journal article" date="2012" name="J. Bacteriol.">
        <title>Complete Genome Sequence of Mycobacterium vaccae Type Strain ATCC 25954.</title>
        <authorList>
            <person name="Ho Y.S."/>
            <person name="Adroub S.A."/>
            <person name="Abadi M."/>
            <person name="Al Alwan B."/>
            <person name="Alkhateeb R."/>
            <person name="Gao G."/>
            <person name="Ragab A."/>
            <person name="Ali S."/>
            <person name="van Soolingen D."/>
            <person name="Bitter W."/>
            <person name="Pain A."/>
            <person name="Abdallah A.M."/>
        </authorList>
    </citation>
    <scope>NUCLEOTIDE SEQUENCE [LARGE SCALE GENOMIC DNA]</scope>
    <source>
        <strain evidence="3 4">ATCC 25954</strain>
    </source>
</reference>
<evidence type="ECO:0000313" key="4">
    <source>
        <dbReference type="Proteomes" id="UP000006072"/>
    </source>
</evidence>
<evidence type="ECO:0000313" key="3">
    <source>
        <dbReference type="EMBL" id="EJZ12417.1"/>
    </source>
</evidence>
<protein>
    <recommendedName>
        <fullName evidence="2">DUF1206 domain-containing protein</fullName>
    </recommendedName>
</protein>
<keyword evidence="1" id="KW-0812">Transmembrane</keyword>
<evidence type="ECO:0000259" key="2">
    <source>
        <dbReference type="Pfam" id="PF06724"/>
    </source>
</evidence>
<comment type="caution">
    <text evidence="3">The sequence shown here is derived from an EMBL/GenBank/DDBJ whole genome shotgun (WGS) entry which is preliminary data.</text>
</comment>
<dbReference type="RefSeq" id="WP_003928944.1">
    <property type="nucleotide sequence ID" value="NZ_JH814684.1"/>
</dbReference>